<feature type="binding site" evidence="4">
    <location>
        <position position="105"/>
    </location>
    <ligand>
        <name>a divalent metal cation</name>
        <dbReference type="ChEBI" id="CHEBI:60240"/>
        <label>1</label>
    </ligand>
</feature>
<evidence type="ECO:0000256" key="4">
    <source>
        <dbReference type="PIRSR" id="PIRSR602678-1"/>
    </source>
</evidence>
<organism evidence="5 6">
    <name type="scientific">Vallitalea pronyensis</name>
    <dbReference type="NCBI Taxonomy" id="1348613"/>
    <lineage>
        <taxon>Bacteria</taxon>
        <taxon>Bacillati</taxon>
        <taxon>Bacillota</taxon>
        <taxon>Clostridia</taxon>
        <taxon>Lachnospirales</taxon>
        <taxon>Vallitaleaceae</taxon>
        <taxon>Vallitalea</taxon>
    </lineage>
</organism>
<protein>
    <recommendedName>
        <fullName evidence="2">GTP cyclohydrolase 1 type 2 homolog</fullName>
    </recommendedName>
</protein>
<dbReference type="InterPro" id="IPR036069">
    <property type="entry name" value="DUF34/NIF3_sf"/>
</dbReference>
<dbReference type="InterPro" id="IPR002678">
    <property type="entry name" value="DUF34/NIF3"/>
</dbReference>
<gene>
    <name evidence="5" type="ORF">HZI73_11225</name>
</gene>
<evidence type="ECO:0000256" key="1">
    <source>
        <dbReference type="ARBA" id="ARBA00006964"/>
    </source>
</evidence>
<dbReference type="GO" id="GO:0046872">
    <property type="term" value="F:metal ion binding"/>
    <property type="evidence" value="ECO:0007669"/>
    <property type="project" value="UniProtKB-KW"/>
</dbReference>
<dbReference type="Pfam" id="PF01784">
    <property type="entry name" value="DUF34_NIF3"/>
    <property type="match status" value="1"/>
</dbReference>
<dbReference type="Proteomes" id="UP000683246">
    <property type="component" value="Chromosome"/>
</dbReference>
<evidence type="ECO:0000313" key="5">
    <source>
        <dbReference type="EMBL" id="QUI22825.1"/>
    </source>
</evidence>
<dbReference type="KEGG" id="vpy:HZI73_11225"/>
<keyword evidence="6" id="KW-1185">Reference proteome</keyword>
<name>A0A8J8SGJ1_9FIRM</name>
<accession>A0A8J8SGJ1</accession>
<feature type="binding site" evidence="4">
    <location>
        <position position="223"/>
    </location>
    <ligand>
        <name>a divalent metal cation</name>
        <dbReference type="ChEBI" id="CHEBI:60240"/>
        <label>1</label>
    </ligand>
</feature>
<dbReference type="EMBL" id="CP058649">
    <property type="protein sequence ID" value="QUI22825.1"/>
    <property type="molecule type" value="Genomic_DNA"/>
</dbReference>
<evidence type="ECO:0000256" key="2">
    <source>
        <dbReference type="ARBA" id="ARBA00022112"/>
    </source>
</evidence>
<proteinExistence type="inferred from homology"/>
<sequence>MSVICQDIVEKLNELAPAKLAESWDNVGFLIGDKDAEVNKVLVALDATYAVVQEAIAKQVDMVITHHPMIMQGMKHINKSTIAGEKVMGLIEHHISLYAAHTNLDGAKEGLSTYLGHQLALKNSDTLSPITEECGTGLIGYLEPMTLGELCQYIKDKLQLTSVRLVGNPQRVVERVAVSPGSSMDFASLAHAAGAEVFITGDVKYHAAQAYREMGMALIDAGHYGTEHIVVHLLRDLIMKWFGELEVIIADEDTDPFLML</sequence>
<dbReference type="PANTHER" id="PTHR13799:SF14">
    <property type="entry name" value="GTP CYCLOHYDROLASE 1 TYPE 2 HOMOLOG"/>
    <property type="match status" value="1"/>
</dbReference>
<dbReference type="Gene3D" id="3.40.1390.30">
    <property type="entry name" value="NIF3 (NGG1p interacting factor 3)-like"/>
    <property type="match status" value="2"/>
</dbReference>
<dbReference type="AlphaFoldDB" id="A0A8J8SGJ1"/>
<reference evidence="5" key="1">
    <citation type="submission" date="2020-07" db="EMBL/GenBank/DDBJ databases">
        <title>Vallitalea pronyensis genome.</title>
        <authorList>
            <person name="Postec A."/>
        </authorList>
    </citation>
    <scope>NUCLEOTIDE SEQUENCE</scope>
    <source>
        <strain evidence="5">FatNI3</strain>
    </source>
</reference>
<dbReference type="NCBIfam" id="TIGR00486">
    <property type="entry name" value="YbgI_SA1388"/>
    <property type="match status" value="1"/>
</dbReference>
<feature type="binding site" evidence="4">
    <location>
        <position position="66"/>
    </location>
    <ligand>
        <name>a divalent metal cation</name>
        <dbReference type="ChEBI" id="CHEBI:60240"/>
        <label>1</label>
    </ligand>
</feature>
<dbReference type="PANTHER" id="PTHR13799">
    <property type="entry name" value="NGG1 INTERACTING FACTOR 3"/>
    <property type="match status" value="1"/>
</dbReference>
<keyword evidence="3 4" id="KW-0479">Metal-binding</keyword>
<dbReference type="SUPFAM" id="SSF102705">
    <property type="entry name" value="NIF3 (NGG1p interacting factor 3)-like"/>
    <property type="match status" value="1"/>
</dbReference>
<comment type="similarity">
    <text evidence="1">Belongs to the GTP cyclohydrolase I type 2/NIF3 family.</text>
</comment>
<dbReference type="GO" id="GO:0005737">
    <property type="term" value="C:cytoplasm"/>
    <property type="evidence" value="ECO:0007669"/>
    <property type="project" value="TreeGrafter"/>
</dbReference>
<dbReference type="RefSeq" id="WP_212698320.1">
    <property type="nucleotide sequence ID" value="NZ_CP058649.1"/>
</dbReference>
<evidence type="ECO:0000256" key="3">
    <source>
        <dbReference type="ARBA" id="ARBA00022723"/>
    </source>
</evidence>
<evidence type="ECO:0000313" key="6">
    <source>
        <dbReference type="Proteomes" id="UP000683246"/>
    </source>
</evidence>
<dbReference type="FunFam" id="3.40.1390.30:FF:000001">
    <property type="entry name" value="GTP cyclohydrolase 1 type 2"/>
    <property type="match status" value="1"/>
</dbReference>
<feature type="binding site" evidence="4">
    <location>
        <position position="227"/>
    </location>
    <ligand>
        <name>a divalent metal cation</name>
        <dbReference type="ChEBI" id="CHEBI:60240"/>
        <label>1</label>
    </ligand>
</feature>
<feature type="binding site" evidence="4">
    <location>
        <position position="67"/>
    </location>
    <ligand>
        <name>a divalent metal cation</name>
        <dbReference type="ChEBI" id="CHEBI:60240"/>
        <label>1</label>
    </ligand>
</feature>